<evidence type="ECO:0000313" key="2">
    <source>
        <dbReference type="EMBL" id="KAA1421251.1"/>
    </source>
</evidence>
<comment type="caution">
    <text evidence="2">The sequence shown here is derived from an EMBL/GenBank/DDBJ whole genome shotgun (WGS) entry which is preliminary data.</text>
</comment>
<reference evidence="2 3" key="1">
    <citation type="submission" date="2019-09" db="EMBL/GenBank/DDBJ databases">
        <title>Nocardioides panacisoli sp. nov., isolated from the soil of a ginseng field.</title>
        <authorList>
            <person name="Cho C."/>
        </authorList>
    </citation>
    <scope>NUCLEOTIDE SEQUENCE [LARGE SCALE GENOMIC DNA]</scope>
    <source>
        <strain evidence="2 3">BN130099</strain>
    </source>
</reference>
<accession>A0A5B1LKK4</accession>
<keyword evidence="1" id="KW-1133">Transmembrane helix</keyword>
<feature type="transmembrane region" description="Helical" evidence="1">
    <location>
        <begin position="25"/>
        <end position="45"/>
    </location>
</feature>
<dbReference type="EMBL" id="VUJV01000001">
    <property type="protein sequence ID" value="KAA1421251.1"/>
    <property type="molecule type" value="Genomic_DNA"/>
</dbReference>
<dbReference type="Pfam" id="PF10722">
    <property type="entry name" value="YbjN"/>
    <property type="match status" value="1"/>
</dbReference>
<dbReference type="Proteomes" id="UP000325003">
    <property type="component" value="Unassembled WGS sequence"/>
</dbReference>
<dbReference type="InterPro" id="IPR019660">
    <property type="entry name" value="Put_sensory_transdc_reg_YbjN"/>
</dbReference>
<keyword evidence="1" id="KW-0472">Membrane</keyword>
<keyword evidence="3" id="KW-1185">Reference proteome</keyword>
<dbReference type="RefSeq" id="WP_149726711.1">
    <property type="nucleotide sequence ID" value="NZ_VUJV01000001.1"/>
</dbReference>
<reference evidence="2 3" key="2">
    <citation type="submission" date="2019-09" db="EMBL/GenBank/DDBJ databases">
        <authorList>
            <person name="Jin C."/>
        </authorList>
    </citation>
    <scope>NUCLEOTIDE SEQUENCE [LARGE SCALE GENOMIC DNA]</scope>
    <source>
        <strain evidence="2 3">BN130099</strain>
    </source>
</reference>
<evidence type="ECO:0008006" key="4">
    <source>
        <dbReference type="Google" id="ProtNLM"/>
    </source>
</evidence>
<protein>
    <recommendedName>
        <fullName evidence="4">YbjN domain-containing protein</fullName>
    </recommendedName>
</protein>
<feature type="transmembrane region" description="Helical" evidence="1">
    <location>
        <begin position="51"/>
        <end position="70"/>
    </location>
</feature>
<sequence>MASRLTEVERHQLTLAARKARKWTYIHIGIAAFGLLATVAGFVAASDDPNSDGSFIVFGGAIVWGVVYAFKNATREDKINGLLSADSTTNVSLATTNPGPAQPPGPAGMGQTIPERGVVSVDLMQVIKQCLARAEWNYEESADGRFLRTGFSGDAGSWRVFVRASEDGVVQVDSVLEQYAPTHRHAEVAELLTRINWGGRVGGFQFDYSDGEMRFHTGIDVEGGTLTEQMFLNLLMSNVATMDLYYGAIMAVCFAKADAVTALLANESSDDD</sequence>
<proteinExistence type="predicted"/>
<organism evidence="2 3">
    <name type="scientific">Nocardioides humilatus</name>
    <dbReference type="NCBI Taxonomy" id="2607660"/>
    <lineage>
        <taxon>Bacteria</taxon>
        <taxon>Bacillati</taxon>
        <taxon>Actinomycetota</taxon>
        <taxon>Actinomycetes</taxon>
        <taxon>Propionibacteriales</taxon>
        <taxon>Nocardioidaceae</taxon>
        <taxon>Nocardioides</taxon>
    </lineage>
</organism>
<evidence type="ECO:0000313" key="3">
    <source>
        <dbReference type="Proteomes" id="UP000325003"/>
    </source>
</evidence>
<dbReference type="AlphaFoldDB" id="A0A5B1LKK4"/>
<keyword evidence="1" id="KW-0812">Transmembrane</keyword>
<gene>
    <name evidence="2" type="ORF">F0U44_02765</name>
</gene>
<evidence type="ECO:0000256" key="1">
    <source>
        <dbReference type="SAM" id="Phobius"/>
    </source>
</evidence>
<name>A0A5B1LKK4_9ACTN</name>